<feature type="region of interest" description="Disordered" evidence="2">
    <location>
        <begin position="37"/>
        <end position="59"/>
    </location>
</feature>
<dbReference type="PaxDb" id="214684-Q5KE83"/>
<name>Q5KE83_CRYD1</name>
<protein>
    <submittedName>
        <fullName evidence="3">Uncharacterized protein</fullName>
    </submittedName>
</protein>
<evidence type="ECO:0000313" key="4">
    <source>
        <dbReference type="Proteomes" id="UP000002149"/>
    </source>
</evidence>
<accession>Q5KE83</accession>
<feature type="region of interest" description="Disordered" evidence="2">
    <location>
        <begin position="949"/>
        <end position="972"/>
    </location>
</feature>
<keyword evidence="1" id="KW-0175">Coiled coil</keyword>
<feature type="region of interest" description="Disordered" evidence="2">
    <location>
        <begin position="124"/>
        <end position="239"/>
    </location>
</feature>
<feature type="region of interest" description="Disordered" evidence="2">
    <location>
        <begin position="265"/>
        <end position="435"/>
    </location>
</feature>
<dbReference type="InParanoid" id="Q5KE83"/>
<feature type="region of interest" description="Disordered" evidence="2">
    <location>
        <begin position="85"/>
        <end position="111"/>
    </location>
</feature>
<dbReference type="GeneID" id="3258768"/>
<feature type="region of interest" description="Disordered" evidence="2">
    <location>
        <begin position="1"/>
        <end position="24"/>
    </location>
</feature>
<dbReference type="Proteomes" id="UP000002149">
    <property type="component" value="Chromosome 7"/>
</dbReference>
<keyword evidence="4" id="KW-1185">Reference proteome</keyword>
<feature type="coiled-coil region" evidence="1">
    <location>
        <begin position="495"/>
        <end position="557"/>
    </location>
</feature>
<proteinExistence type="predicted"/>
<dbReference type="EMBL" id="AE017347">
    <property type="protein sequence ID" value="AAW44527.2"/>
    <property type="molecule type" value="Genomic_DNA"/>
</dbReference>
<feature type="coiled-coil region" evidence="1">
    <location>
        <begin position="900"/>
        <end position="941"/>
    </location>
</feature>
<feature type="compositionally biased region" description="Polar residues" evidence="2">
    <location>
        <begin position="953"/>
        <end position="972"/>
    </location>
</feature>
<dbReference type="VEuPathDB" id="FungiDB:CNG01400"/>
<feature type="compositionally biased region" description="Basic and acidic residues" evidence="2">
    <location>
        <begin position="629"/>
        <end position="650"/>
    </location>
</feature>
<feature type="region of interest" description="Disordered" evidence="2">
    <location>
        <begin position="629"/>
        <end position="660"/>
    </location>
</feature>
<evidence type="ECO:0000256" key="2">
    <source>
        <dbReference type="SAM" id="MobiDB-lite"/>
    </source>
</evidence>
<reference evidence="3 4" key="1">
    <citation type="journal article" date="2005" name="Science">
        <title>The genome of the basidiomycetous yeast and human pathogen Cryptococcus neoformans.</title>
        <authorList>
            <person name="Loftus B.J."/>
            <person name="Fung E."/>
            <person name="Roncaglia P."/>
            <person name="Rowley D."/>
            <person name="Amedeo P."/>
            <person name="Bruno D."/>
            <person name="Vamathevan J."/>
            <person name="Miranda M."/>
            <person name="Anderson I.J."/>
            <person name="Fraser J.A."/>
            <person name="Allen J.E."/>
            <person name="Bosdet I.E."/>
            <person name="Brent M.R."/>
            <person name="Chiu R."/>
            <person name="Doering T.L."/>
            <person name="Donlin M.J."/>
            <person name="D'Souza C.A."/>
            <person name="Fox D.S."/>
            <person name="Grinberg V."/>
            <person name="Fu J."/>
            <person name="Fukushima M."/>
            <person name="Haas B.J."/>
            <person name="Huang J.C."/>
            <person name="Janbon G."/>
            <person name="Jones S.J."/>
            <person name="Koo H.L."/>
            <person name="Krzywinski M.I."/>
            <person name="Kwon-Chung J.K."/>
            <person name="Lengeler K.B."/>
            <person name="Maiti R."/>
            <person name="Marra M.A."/>
            <person name="Marra R.E."/>
            <person name="Mathewson C.A."/>
            <person name="Mitchell T.G."/>
            <person name="Pertea M."/>
            <person name="Riggs F.R."/>
            <person name="Salzberg S.L."/>
            <person name="Schein J.E."/>
            <person name="Shvartsbeyn A."/>
            <person name="Shin H."/>
            <person name="Shumway M."/>
            <person name="Specht C.A."/>
            <person name="Suh B.B."/>
            <person name="Tenney A."/>
            <person name="Utterback T.R."/>
            <person name="Wickes B.L."/>
            <person name="Wortman J.R."/>
            <person name="Wye N.H."/>
            <person name="Kronstad J.W."/>
            <person name="Lodge J.K."/>
            <person name="Heitman J."/>
            <person name="Davis R.W."/>
            <person name="Fraser C.M."/>
            <person name="Hyman R.W."/>
        </authorList>
    </citation>
    <scope>NUCLEOTIDE SEQUENCE [LARGE SCALE GENOMIC DNA]</scope>
    <source>
        <strain evidence="4">JEC21 / ATCC MYA-565</strain>
    </source>
</reference>
<dbReference type="OrthoDB" id="2593174at2759"/>
<dbReference type="PANTHER" id="PTHR23159:SF31">
    <property type="entry name" value="CENTROSOME-ASSOCIATED PROTEIN CEP250 ISOFORM X1"/>
    <property type="match status" value="1"/>
</dbReference>
<feature type="compositionally biased region" description="Polar residues" evidence="2">
    <location>
        <begin position="45"/>
        <end position="59"/>
    </location>
</feature>
<feature type="compositionally biased region" description="Basic and acidic residues" evidence="2">
    <location>
        <begin position="1054"/>
        <end position="1063"/>
    </location>
</feature>
<dbReference type="AlphaFoldDB" id="Q5KE83"/>
<feature type="compositionally biased region" description="Acidic residues" evidence="2">
    <location>
        <begin position="200"/>
        <end position="212"/>
    </location>
</feature>
<gene>
    <name evidence="3" type="ordered locus">CNG01400</name>
</gene>
<dbReference type="RefSeq" id="XP_024513193.1">
    <property type="nucleotide sequence ID" value="XM_024657523.1"/>
</dbReference>
<evidence type="ECO:0000313" key="3">
    <source>
        <dbReference type="EMBL" id="AAW44527.2"/>
    </source>
</evidence>
<organism evidence="3 4">
    <name type="scientific">Cryptococcus deneoformans (strain JEC21 / ATCC MYA-565)</name>
    <name type="common">Cryptococcus neoformans var. neoformans serotype D</name>
    <dbReference type="NCBI Taxonomy" id="214684"/>
    <lineage>
        <taxon>Eukaryota</taxon>
        <taxon>Fungi</taxon>
        <taxon>Dikarya</taxon>
        <taxon>Basidiomycota</taxon>
        <taxon>Agaricomycotina</taxon>
        <taxon>Tremellomycetes</taxon>
        <taxon>Tremellales</taxon>
        <taxon>Cryptococcaceae</taxon>
        <taxon>Cryptococcus</taxon>
        <taxon>Cryptococcus neoformans species complex</taxon>
    </lineage>
</organism>
<feature type="compositionally biased region" description="Pro residues" evidence="2">
    <location>
        <begin position="130"/>
        <end position="140"/>
    </location>
</feature>
<feature type="region of interest" description="Disordered" evidence="2">
    <location>
        <begin position="1027"/>
        <end position="1063"/>
    </location>
</feature>
<dbReference type="KEGG" id="cne:CNG01400"/>
<dbReference type="eggNOG" id="ENOG502SDST">
    <property type="taxonomic scope" value="Eukaryota"/>
</dbReference>
<sequence length="1063" mass="118180">MAAQAESSHCILESSPRVPTPAKQLQVKKRVVNLVNPADVEDFSPQKSTSPTGSPANTHTITEFLKAKTSSPPILPRLSELQQQAGNLTPNGSGVKGILRPSGTPGSGNGVRFFHKKQFRVITPNSSVLPPSPAKPPPTPTSSSFFSQLLAVTMSPRRKEPESEPEPVGNEESWEKPGEEGELSLVASTGSAGSIIIHGDEDEEDVEEEEPWNGEPQIHSSPLGLPAVPEGNTSKDASYGEFELPSVEWHLPEDMSNLLSTKFPEKDSFSVADPTSTSTTASSRDLFADQSSFRDGLTSEAAASRSLKHGKVERRAEAEFWGVQPDESAMSELGREDSNPTIRCQLPPLEEQIPTIEEKSETQESPLSIAQPEPPMTAPYSTSSIFADMSAEQAELTWPLTHRPGPDSSSTFQSPSRIQSPEPPEVAPETPRTTAGDVTEFYDCTAMVLSPSSDSPLATCSSSAPLTSLLVQPTKALFEAQTAHTIALSTELELYKDLTEKLRNEVSERDEVLAKLNMRALEAEMLYSQVQDLKKALAVANAKAQQAEVQAQTAQQQTLPNLDLNSPTPLMRTRSAGLPSDRTMAAQSEARDLEIRLAKALADAAATSRQLEEVKNSRDQQALQLEEARAELRDKDDREKSRLIKASHPEENEEDGEVEKMRKEMKELQRKVGEMEGKEEEVQALRQELEEVHRELEEVKDQGSEVQALRTELSSAHHQLDEYELMKADVDALQKELADLRHHVQELKQVKAADEEEIETLLDQVAKLEVESRDVEDLKYHFDQLKQVKTANEEEIENLLRQIEKLKAERRQEDEWKSKVEELSKRVDMEGMRRQNVELELEEVRSREIKLEGENRELRKSLQSTREQLVQAQSVPTTSLADAQELQSLRVQIDHLKSQSASKDLEITNLQRRKAELKEDREMLNIALDSKQQEVELMKRKFGVRGVAGSTPLGASQRTNLDQGTTPSMTNESFLPKTLTRRRSSLAIQTPVPDYSKRHSLETPLQGNHRHGVQLYPSTKVASRVMQRSESREENIPPSRASVGGSAARYGSLRTKEREMTLA</sequence>
<dbReference type="PANTHER" id="PTHR23159">
    <property type="entry name" value="CENTROSOMAL PROTEIN 2"/>
    <property type="match status" value="1"/>
</dbReference>
<dbReference type="HOGENOM" id="CLU_289839_0_0_1"/>
<evidence type="ECO:0000256" key="1">
    <source>
        <dbReference type="SAM" id="Coils"/>
    </source>
</evidence>
<feature type="compositionally biased region" description="Polar residues" evidence="2">
    <location>
        <begin position="407"/>
        <end position="419"/>
    </location>
</feature>
<dbReference type="STRING" id="214684.Q5KE83"/>